<name>A0ABT6NBE3_9FIRM</name>
<dbReference type="PANTHER" id="PTHR34217">
    <property type="entry name" value="METAL-DEPENDENT CARBOXYPEPTIDASE"/>
    <property type="match status" value="1"/>
</dbReference>
<reference evidence="2 3" key="1">
    <citation type="submission" date="2023-04" db="EMBL/GenBank/DDBJ databases">
        <title>Fusibacter bizertensis strain WBS, isolated from littoral bottom sediments of the Arctic seas - biochemical and genomic analysis.</title>
        <authorList>
            <person name="Brioukhanov A.L."/>
        </authorList>
    </citation>
    <scope>NUCLEOTIDE SEQUENCE [LARGE SCALE GENOMIC DNA]</scope>
    <source>
        <strain evidence="2 3">WBS</strain>
    </source>
</reference>
<keyword evidence="3" id="KW-1185">Reference proteome</keyword>
<comment type="function">
    <text evidence="1">Broad specificity carboxypetidase that releases amino acids sequentially from the C-terminus, including neutral, aromatic, polar and basic residues.</text>
</comment>
<comment type="catalytic activity">
    <reaction evidence="1">
        <text>Release of a C-terminal amino acid with broad specificity, except for -Pro.</text>
        <dbReference type="EC" id="3.4.17.19"/>
    </reaction>
</comment>
<dbReference type="CDD" id="cd06460">
    <property type="entry name" value="M32_Taq"/>
    <property type="match status" value="1"/>
</dbReference>
<dbReference type="PRINTS" id="PR00998">
    <property type="entry name" value="CRBOXYPTASET"/>
</dbReference>
<dbReference type="Proteomes" id="UP001158045">
    <property type="component" value="Unassembled WGS sequence"/>
</dbReference>
<comment type="similarity">
    <text evidence="1">Belongs to the peptidase M32 family.</text>
</comment>
<accession>A0ABT6NBE3</accession>
<keyword evidence="1" id="KW-0645">Protease</keyword>
<dbReference type="PROSITE" id="PS52034">
    <property type="entry name" value="PEPTIDASE_M32"/>
    <property type="match status" value="1"/>
</dbReference>
<dbReference type="PIRSF" id="PIRSF006615">
    <property type="entry name" value="Zn_crbxpep_Taq"/>
    <property type="match status" value="1"/>
</dbReference>
<dbReference type="Pfam" id="PF02074">
    <property type="entry name" value="Peptidase_M32"/>
    <property type="match status" value="1"/>
</dbReference>
<comment type="caution">
    <text evidence="2">The sequence shown here is derived from an EMBL/GenBank/DDBJ whole genome shotgun (WGS) entry which is preliminary data.</text>
</comment>
<evidence type="ECO:0000256" key="1">
    <source>
        <dbReference type="PIRNR" id="PIRNR006615"/>
    </source>
</evidence>
<dbReference type="Gene3D" id="1.10.1370.30">
    <property type="match status" value="1"/>
</dbReference>
<organism evidence="2 3">
    <name type="scientific">Fusibacter bizertensis</name>
    <dbReference type="NCBI Taxonomy" id="1488331"/>
    <lineage>
        <taxon>Bacteria</taxon>
        <taxon>Bacillati</taxon>
        <taxon>Bacillota</taxon>
        <taxon>Clostridia</taxon>
        <taxon>Eubacteriales</taxon>
        <taxon>Eubacteriales Family XII. Incertae Sedis</taxon>
        <taxon>Fusibacter</taxon>
    </lineage>
</organism>
<dbReference type="GO" id="GO:0004180">
    <property type="term" value="F:carboxypeptidase activity"/>
    <property type="evidence" value="ECO:0007669"/>
    <property type="project" value="UniProtKB-KW"/>
</dbReference>
<evidence type="ECO:0000313" key="3">
    <source>
        <dbReference type="Proteomes" id="UP001158045"/>
    </source>
</evidence>
<dbReference type="EMBL" id="JARYZI010000003">
    <property type="protein sequence ID" value="MDH8677743.1"/>
    <property type="molecule type" value="Genomic_DNA"/>
</dbReference>
<keyword evidence="1 2" id="KW-0378">Hydrolase</keyword>
<sequence>MQSYEAALNRFKEAEHKIHSLSYSTSMLFWDASTGAPKSGADARSQAIGVLSGFQYQLLVNEQMNEDLNTLMANLDALEEIDRVLVKDIKKEYDKLTKIPMDDFQKYNMLISKSSMVWEDAKAKADFALFKPYLTEVIDYLLKFAEYRGYEGHPYNLYIGDYEDGMSVDQLNVFFDELRARIVPLLKKIALKNKHIDTDFLKKHYSKELQDKVSRELLGWMGFDLDKGQLKESVHPFTMGVDIDDVRLTTHYYEEDMASALFSTAHEGGHAIYEQNFDRKLQGTALAQGTSNGFHESQSRIFENNFCKSEAFLSYFLPKLKEVFPEQLETVTFDKFNEAINLVEPSLIRIEADELTYSLHIMLRYEIELGLIDGSIKVENLPDVWNQKVKDYLGITPPDDSKGVLQDVHWSEGLFGYFPTYALGSAYAAQLAHYMSKEIDVEGCLKNGNFKPLTKWLNQKVHQYGALKKPNELIEMITGERLNSKYYCDYLESKYTKLYGL</sequence>
<dbReference type="EC" id="3.4.17.19" evidence="1"/>
<evidence type="ECO:0000313" key="2">
    <source>
        <dbReference type="EMBL" id="MDH8677743.1"/>
    </source>
</evidence>
<dbReference type="PANTHER" id="PTHR34217:SF1">
    <property type="entry name" value="CARBOXYPEPTIDASE 1"/>
    <property type="match status" value="1"/>
</dbReference>
<proteinExistence type="inferred from homology"/>
<keyword evidence="1" id="KW-0482">Metalloprotease</keyword>
<dbReference type="InterPro" id="IPR001333">
    <property type="entry name" value="Peptidase_M32_Taq"/>
</dbReference>
<keyword evidence="1 2" id="KW-0121">Carboxypeptidase</keyword>
<keyword evidence="1" id="KW-0479">Metal-binding</keyword>
<gene>
    <name evidence="2" type="ORF">QE109_06270</name>
</gene>
<dbReference type="RefSeq" id="WP_281093564.1">
    <property type="nucleotide sequence ID" value="NZ_JARYZI010000003.1"/>
</dbReference>
<protein>
    <recommendedName>
        <fullName evidence="1">Metal-dependent carboxypeptidase</fullName>
        <ecNumber evidence="1">3.4.17.19</ecNumber>
    </recommendedName>
</protein>
<dbReference type="SUPFAM" id="SSF55486">
    <property type="entry name" value="Metalloproteases ('zincins'), catalytic domain"/>
    <property type="match status" value="1"/>
</dbReference>